<reference evidence="1 2" key="1">
    <citation type="submission" date="2015-12" db="EMBL/GenBank/DDBJ databases">
        <title>Genome comparisons provide insights into the role of secondary metabolites in the pathogenic phase of the Photorhabdus life cycle.</title>
        <authorList>
            <person name="Tobias N.J."/>
            <person name="Mishra B."/>
            <person name="Gupta D.K."/>
            <person name="Thines M."/>
            <person name="Stinear T.P."/>
            <person name="Bode H.B."/>
        </authorList>
    </citation>
    <scope>NUCLEOTIDE SEQUENCE [LARGE SCALE GENOMIC DNA]</scope>
    <source>
        <strain evidence="1 2">PB68.1</strain>
    </source>
</reference>
<name>A0A1C0U8C4_9GAMM</name>
<dbReference type="EMBL" id="LOMY01000018">
    <property type="protein sequence ID" value="OCQ54188.1"/>
    <property type="molecule type" value="Genomic_DNA"/>
</dbReference>
<dbReference type="Proteomes" id="UP000093476">
    <property type="component" value="Unassembled WGS sequence"/>
</dbReference>
<proteinExistence type="predicted"/>
<evidence type="ECO:0000313" key="2">
    <source>
        <dbReference type="Proteomes" id="UP000093476"/>
    </source>
</evidence>
<comment type="caution">
    <text evidence="1">The sequence shown here is derived from an EMBL/GenBank/DDBJ whole genome shotgun (WGS) entry which is preliminary data.</text>
</comment>
<gene>
    <name evidence="1" type="ORF">Ppb6_00499</name>
</gene>
<dbReference type="STRING" id="286156.Ppb6_00499"/>
<sequence>MTNNIIFTQTIAFTRLIIKMRFLSVRNFTMFTSSPEQAATIPPKKPDSELIYRLEDRPPLLQSRGFCLFSWWSYEGNRAGY</sequence>
<accession>A0A1C0U8C4</accession>
<evidence type="ECO:0000313" key="1">
    <source>
        <dbReference type="EMBL" id="OCQ54188.1"/>
    </source>
</evidence>
<dbReference type="AlphaFoldDB" id="A0A1C0U8C4"/>
<organism evidence="1 2">
    <name type="scientific">Photorhabdus australis subsp. thailandensis</name>
    <dbReference type="NCBI Taxonomy" id="2805096"/>
    <lineage>
        <taxon>Bacteria</taxon>
        <taxon>Pseudomonadati</taxon>
        <taxon>Pseudomonadota</taxon>
        <taxon>Gammaproteobacteria</taxon>
        <taxon>Enterobacterales</taxon>
        <taxon>Morganellaceae</taxon>
        <taxon>Photorhabdus</taxon>
    </lineage>
</organism>
<protein>
    <submittedName>
        <fullName evidence="1">Uncharacterized protein</fullName>
    </submittedName>
</protein>
<keyword evidence="2" id="KW-1185">Reference proteome</keyword>